<dbReference type="InterPro" id="IPR019734">
    <property type="entry name" value="TPR_rpt"/>
</dbReference>
<dbReference type="SMART" id="SM00028">
    <property type="entry name" value="TPR"/>
    <property type="match status" value="2"/>
</dbReference>
<reference evidence="3 4" key="1">
    <citation type="submission" date="2024-04" db="EMBL/GenBank/DDBJ databases">
        <title>Luteolibacter sp. isolated from soil.</title>
        <authorList>
            <person name="An J."/>
        </authorList>
    </citation>
    <scope>NUCLEOTIDE SEQUENCE [LARGE SCALE GENOMIC DNA]</scope>
    <source>
        <strain evidence="3 4">Y139</strain>
    </source>
</reference>
<dbReference type="Pfam" id="PF13181">
    <property type="entry name" value="TPR_8"/>
    <property type="match status" value="1"/>
</dbReference>
<dbReference type="PROSITE" id="PS50005">
    <property type="entry name" value="TPR"/>
    <property type="match status" value="1"/>
</dbReference>
<proteinExistence type="predicted"/>
<dbReference type="RefSeq" id="WP_341403893.1">
    <property type="nucleotide sequence ID" value="NZ_JBBUKT010000002.1"/>
</dbReference>
<dbReference type="Gene3D" id="1.25.40.10">
    <property type="entry name" value="Tetratricopeptide repeat domain"/>
    <property type="match status" value="1"/>
</dbReference>
<evidence type="ECO:0000313" key="3">
    <source>
        <dbReference type="EMBL" id="MEK7950377.1"/>
    </source>
</evidence>
<feature type="repeat" description="TPR" evidence="1">
    <location>
        <begin position="108"/>
        <end position="141"/>
    </location>
</feature>
<dbReference type="EMBL" id="JBBUKT010000002">
    <property type="protein sequence ID" value="MEK7950377.1"/>
    <property type="molecule type" value="Genomic_DNA"/>
</dbReference>
<dbReference type="SUPFAM" id="SSF48452">
    <property type="entry name" value="TPR-like"/>
    <property type="match status" value="1"/>
</dbReference>
<dbReference type="Proteomes" id="UP001371305">
    <property type="component" value="Unassembled WGS sequence"/>
</dbReference>
<sequence length="275" mass="29957">MKLSLPVLAALLLPFTLSAHPDPSHTLAELEEHLAKAPDDQEVLRQKAGLFLSTSHPELARPVVARLLTLDPKQPENLLLDARTCRTEKDAATSAKAAELVKEHPKFVPGLLFLAEVEEEKGNHDEAIAAMRQALDLSPKPSPGDVLTCAAWLEKRGDKVEAIAVLDQGLAKLGVFTGLHQKAIEMEVPLGHYDSALRRVDAMTARLRPSVAFSLQRADILESAGRFKEAAAACDSALALLDVMPTSRKTTTAWKEQFETVSQRKAKDLERAGVE</sequence>
<keyword evidence="2" id="KW-0732">Signal</keyword>
<protein>
    <submittedName>
        <fullName evidence="3">Tetratricopeptide repeat protein</fullName>
    </submittedName>
</protein>
<keyword evidence="4" id="KW-1185">Reference proteome</keyword>
<comment type="caution">
    <text evidence="3">The sequence shown here is derived from an EMBL/GenBank/DDBJ whole genome shotgun (WGS) entry which is preliminary data.</text>
</comment>
<feature type="chain" id="PRO_5047496457" evidence="2">
    <location>
        <begin position="20"/>
        <end position="275"/>
    </location>
</feature>
<evidence type="ECO:0000256" key="1">
    <source>
        <dbReference type="PROSITE-ProRule" id="PRU00339"/>
    </source>
</evidence>
<evidence type="ECO:0000313" key="4">
    <source>
        <dbReference type="Proteomes" id="UP001371305"/>
    </source>
</evidence>
<organism evidence="3 4">
    <name type="scientific">Luteolibacter soli</name>
    <dbReference type="NCBI Taxonomy" id="3135280"/>
    <lineage>
        <taxon>Bacteria</taxon>
        <taxon>Pseudomonadati</taxon>
        <taxon>Verrucomicrobiota</taxon>
        <taxon>Verrucomicrobiia</taxon>
        <taxon>Verrucomicrobiales</taxon>
        <taxon>Verrucomicrobiaceae</taxon>
        <taxon>Luteolibacter</taxon>
    </lineage>
</organism>
<feature type="signal peptide" evidence="2">
    <location>
        <begin position="1"/>
        <end position="19"/>
    </location>
</feature>
<dbReference type="InterPro" id="IPR011990">
    <property type="entry name" value="TPR-like_helical_dom_sf"/>
</dbReference>
<accession>A0ABU9AUC9</accession>
<name>A0ABU9AUC9_9BACT</name>
<evidence type="ECO:0000256" key="2">
    <source>
        <dbReference type="SAM" id="SignalP"/>
    </source>
</evidence>
<keyword evidence="1" id="KW-0802">TPR repeat</keyword>
<dbReference type="Pfam" id="PF13432">
    <property type="entry name" value="TPR_16"/>
    <property type="match status" value="1"/>
</dbReference>
<gene>
    <name evidence="3" type="ORF">WKV53_07715</name>
</gene>